<sequence>MSPFIPGAVHTAHLLGIAGPWAVVGTVTIWGVETTPAGTTVLTMQISDQPSPRRISGHTAYARGEVSIPTSGRRQLVSIITPKPGPTSISIGWTQLAQRAPGDAPHHLEQADKELADWLPIPDDGSPLGVSALPHLARAAARADEHQDDDHQRDALVRRLRAGGVPRADVALALGRDPSRVTQLCRSGATARTKVAS</sequence>
<dbReference type="EMBL" id="JZKH01000039">
    <property type="protein sequence ID" value="KJS60665.1"/>
    <property type="molecule type" value="Genomic_DNA"/>
</dbReference>
<gene>
    <name evidence="1" type="ORF">VM95_19810</name>
</gene>
<proteinExistence type="predicted"/>
<evidence type="ECO:0000313" key="2">
    <source>
        <dbReference type="Proteomes" id="UP000033699"/>
    </source>
</evidence>
<accession>A0A0F2TED3</accession>
<dbReference type="RefSeq" id="WP_045698663.1">
    <property type="nucleotide sequence ID" value="NZ_JZKH01000039.1"/>
</dbReference>
<keyword evidence="2" id="KW-1185">Reference proteome</keyword>
<protein>
    <submittedName>
        <fullName evidence="1">Uncharacterized protein</fullName>
    </submittedName>
</protein>
<organism evidence="1 2">
    <name type="scientific">Streptomyces rubellomurinus (strain ATCC 31215)</name>
    <dbReference type="NCBI Taxonomy" id="359131"/>
    <lineage>
        <taxon>Bacteria</taxon>
        <taxon>Bacillati</taxon>
        <taxon>Actinomycetota</taxon>
        <taxon>Actinomycetes</taxon>
        <taxon>Kitasatosporales</taxon>
        <taxon>Streptomycetaceae</taxon>
        <taxon>Streptomyces</taxon>
    </lineage>
</organism>
<dbReference type="Proteomes" id="UP000033699">
    <property type="component" value="Unassembled WGS sequence"/>
</dbReference>
<name>A0A0F2TED3_STRR3</name>
<reference evidence="1 2" key="1">
    <citation type="submission" date="2015-02" db="EMBL/GenBank/DDBJ databases">
        <authorList>
            <person name="Ju K.-S."/>
            <person name="Doroghazi J.R."/>
            <person name="Metcalf W."/>
        </authorList>
    </citation>
    <scope>NUCLEOTIDE SEQUENCE [LARGE SCALE GENOMIC DNA]</scope>
    <source>
        <strain evidence="1 2">ATCC 31215</strain>
    </source>
</reference>
<comment type="caution">
    <text evidence="1">The sequence shown here is derived from an EMBL/GenBank/DDBJ whole genome shotgun (WGS) entry which is preliminary data.</text>
</comment>
<evidence type="ECO:0000313" key="1">
    <source>
        <dbReference type="EMBL" id="KJS60665.1"/>
    </source>
</evidence>
<dbReference type="PATRIC" id="fig|359131.3.peg.4622"/>
<dbReference type="OrthoDB" id="4240652at2"/>
<dbReference type="AlphaFoldDB" id="A0A0F2TED3"/>